<dbReference type="InterPro" id="IPR003656">
    <property type="entry name" value="Znf_BED"/>
</dbReference>
<dbReference type="SMART" id="SM00614">
    <property type="entry name" value="ZnF_BED"/>
    <property type="match status" value="1"/>
</dbReference>
<evidence type="ECO:0000256" key="3">
    <source>
        <dbReference type="ARBA" id="ARBA00022833"/>
    </source>
</evidence>
<name>A0AAD8J420_9APIA</name>
<evidence type="ECO:0000259" key="5">
    <source>
        <dbReference type="Pfam" id="PF02892"/>
    </source>
</evidence>
<dbReference type="InterPro" id="IPR053031">
    <property type="entry name" value="Cuticle_assoc_protein"/>
</dbReference>
<organism evidence="6 7">
    <name type="scientific">Heracleum sosnowskyi</name>
    <dbReference type="NCBI Taxonomy" id="360622"/>
    <lineage>
        <taxon>Eukaryota</taxon>
        <taxon>Viridiplantae</taxon>
        <taxon>Streptophyta</taxon>
        <taxon>Embryophyta</taxon>
        <taxon>Tracheophyta</taxon>
        <taxon>Spermatophyta</taxon>
        <taxon>Magnoliopsida</taxon>
        <taxon>eudicotyledons</taxon>
        <taxon>Gunneridae</taxon>
        <taxon>Pentapetalae</taxon>
        <taxon>asterids</taxon>
        <taxon>campanulids</taxon>
        <taxon>Apiales</taxon>
        <taxon>Apiaceae</taxon>
        <taxon>Apioideae</taxon>
        <taxon>apioid superclade</taxon>
        <taxon>Tordylieae</taxon>
        <taxon>Tordyliinae</taxon>
        <taxon>Heracleum</taxon>
    </lineage>
</organism>
<dbReference type="GO" id="GO:0006357">
    <property type="term" value="P:regulation of transcription by RNA polymerase II"/>
    <property type="evidence" value="ECO:0007669"/>
    <property type="project" value="TreeGrafter"/>
</dbReference>
<evidence type="ECO:0000256" key="4">
    <source>
        <dbReference type="SAM" id="MobiDB-lite"/>
    </source>
</evidence>
<feature type="compositionally biased region" description="Acidic residues" evidence="4">
    <location>
        <begin position="13"/>
        <end position="29"/>
    </location>
</feature>
<dbReference type="GO" id="GO:0008270">
    <property type="term" value="F:zinc ion binding"/>
    <property type="evidence" value="ECO:0007669"/>
    <property type="project" value="UniProtKB-KW"/>
</dbReference>
<protein>
    <recommendedName>
        <fullName evidence="5">BED-type domain-containing protein</fullName>
    </recommendedName>
</protein>
<keyword evidence="1" id="KW-0479">Metal-binding</keyword>
<dbReference type="PANTHER" id="PTHR34396:SF24">
    <property type="entry name" value="BED-TYPE DOMAIN-CONTAINING PROTEIN"/>
    <property type="match status" value="1"/>
</dbReference>
<dbReference type="GO" id="GO:0005634">
    <property type="term" value="C:nucleus"/>
    <property type="evidence" value="ECO:0007669"/>
    <property type="project" value="TreeGrafter"/>
</dbReference>
<keyword evidence="7" id="KW-1185">Reference proteome</keyword>
<evidence type="ECO:0000256" key="2">
    <source>
        <dbReference type="ARBA" id="ARBA00022771"/>
    </source>
</evidence>
<dbReference type="Proteomes" id="UP001237642">
    <property type="component" value="Unassembled WGS sequence"/>
</dbReference>
<reference evidence="6" key="2">
    <citation type="submission" date="2023-05" db="EMBL/GenBank/DDBJ databases">
        <authorList>
            <person name="Schelkunov M.I."/>
        </authorList>
    </citation>
    <scope>NUCLEOTIDE SEQUENCE</scope>
    <source>
        <strain evidence="6">Hsosn_3</strain>
        <tissue evidence="6">Leaf</tissue>
    </source>
</reference>
<evidence type="ECO:0000313" key="6">
    <source>
        <dbReference type="EMBL" id="KAK1397282.1"/>
    </source>
</evidence>
<gene>
    <name evidence="6" type="ORF">POM88_007145</name>
</gene>
<keyword evidence="3" id="KW-0862">Zinc</keyword>
<dbReference type="InterPro" id="IPR036236">
    <property type="entry name" value="Znf_C2H2_sf"/>
</dbReference>
<dbReference type="AlphaFoldDB" id="A0AAD8J420"/>
<accession>A0AAD8J420</accession>
<feature type="domain" description="BED-type" evidence="5">
    <location>
        <begin position="54"/>
        <end position="99"/>
    </location>
</feature>
<keyword evidence="2" id="KW-0863">Zinc-finger</keyword>
<sequence length="200" mass="23138">MENKSENQNPPPEDFEENLEENPEDEDDDVVEISNDLVASVSASASAMKRKLNSHVWDYFDIFVGPDKKQRGKCKKCGTTYVCPSNYGTGNLTKHIKKCKTRVTRDICQLLISREQGSVSLSINKLSCIDFFYRKFYGAQSQQFIDLKRKLQLAFAFQGFYLRIIIPWPMYILDSKKLTKLIITLSIQDKAKYMKIRQVQ</sequence>
<dbReference type="EMBL" id="JAUIZM010000002">
    <property type="protein sequence ID" value="KAK1397282.1"/>
    <property type="molecule type" value="Genomic_DNA"/>
</dbReference>
<comment type="caution">
    <text evidence="6">The sequence shown here is derived from an EMBL/GenBank/DDBJ whole genome shotgun (WGS) entry which is preliminary data.</text>
</comment>
<dbReference type="PANTHER" id="PTHR34396">
    <property type="entry name" value="OS03G0264950 PROTEIN-RELATED"/>
    <property type="match status" value="1"/>
</dbReference>
<reference evidence="6" key="1">
    <citation type="submission" date="2023-02" db="EMBL/GenBank/DDBJ databases">
        <title>Genome of toxic invasive species Heracleum sosnowskyi carries increased number of genes despite the absence of recent whole-genome duplications.</title>
        <authorList>
            <person name="Schelkunov M."/>
            <person name="Shtratnikova V."/>
            <person name="Makarenko M."/>
            <person name="Klepikova A."/>
            <person name="Omelchenko D."/>
            <person name="Novikova G."/>
            <person name="Obukhova E."/>
            <person name="Bogdanov V."/>
            <person name="Penin A."/>
            <person name="Logacheva M."/>
        </authorList>
    </citation>
    <scope>NUCLEOTIDE SEQUENCE</scope>
    <source>
        <strain evidence="6">Hsosn_3</strain>
        <tissue evidence="6">Leaf</tissue>
    </source>
</reference>
<proteinExistence type="predicted"/>
<evidence type="ECO:0000256" key="1">
    <source>
        <dbReference type="ARBA" id="ARBA00022723"/>
    </source>
</evidence>
<feature type="region of interest" description="Disordered" evidence="4">
    <location>
        <begin position="1"/>
        <end position="29"/>
    </location>
</feature>
<evidence type="ECO:0000313" key="7">
    <source>
        <dbReference type="Proteomes" id="UP001237642"/>
    </source>
</evidence>
<dbReference type="Pfam" id="PF02892">
    <property type="entry name" value="zf-BED"/>
    <property type="match status" value="1"/>
</dbReference>
<dbReference type="GO" id="GO:1990837">
    <property type="term" value="F:sequence-specific double-stranded DNA binding"/>
    <property type="evidence" value="ECO:0007669"/>
    <property type="project" value="TreeGrafter"/>
</dbReference>
<dbReference type="SUPFAM" id="SSF57667">
    <property type="entry name" value="beta-beta-alpha zinc fingers"/>
    <property type="match status" value="1"/>
</dbReference>